<evidence type="ECO:0000256" key="3">
    <source>
        <dbReference type="ARBA" id="ARBA00023054"/>
    </source>
</evidence>
<evidence type="ECO:0000313" key="8">
    <source>
        <dbReference type="EMBL" id="SHK01008.1"/>
    </source>
</evidence>
<dbReference type="GO" id="GO:0005576">
    <property type="term" value="C:extracellular region"/>
    <property type="evidence" value="ECO:0007669"/>
    <property type="project" value="UniProtKB-SubCell"/>
</dbReference>
<dbReference type="InterPro" id="IPR010810">
    <property type="entry name" value="Flagellin_hook_IN_motif"/>
</dbReference>
<dbReference type="GO" id="GO:0071973">
    <property type="term" value="P:bacterial-type flagellum-dependent cell motility"/>
    <property type="evidence" value="ECO:0007669"/>
    <property type="project" value="TreeGrafter"/>
</dbReference>
<comment type="subcellular location">
    <subcellularLocation>
        <location evidence="5">Secreted</location>
    </subcellularLocation>
    <subcellularLocation>
        <location evidence="5">Bacterial flagellum</location>
    </subcellularLocation>
</comment>
<dbReference type="AlphaFoldDB" id="A0A1M6NZC6"/>
<keyword evidence="8" id="KW-0966">Cell projection</keyword>
<protein>
    <recommendedName>
        <fullName evidence="5">Flagellar hook-associated protein 2</fullName>
        <shortName evidence="5">HAP2</shortName>
    </recommendedName>
    <alternativeName>
        <fullName evidence="5">Flagellar cap protein</fullName>
    </alternativeName>
</protein>
<dbReference type="InterPro" id="IPR040026">
    <property type="entry name" value="FliD"/>
</dbReference>
<keyword evidence="3" id="KW-0175">Coiled coil</keyword>
<evidence type="ECO:0000256" key="2">
    <source>
        <dbReference type="ARBA" id="ARBA00011255"/>
    </source>
</evidence>
<dbReference type="InterPro" id="IPR003481">
    <property type="entry name" value="FliD_N"/>
</dbReference>
<evidence type="ECO:0000256" key="5">
    <source>
        <dbReference type="RuleBase" id="RU362066"/>
    </source>
</evidence>
<reference evidence="9" key="1">
    <citation type="submission" date="2016-11" db="EMBL/GenBank/DDBJ databases">
        <authorList>
            <person name="Varghese N."/>
            <person name="Submissions S."/>
        </authorList>
    </citation>
    <scope>NUCLEOTIDE SEQUENCE [LARGE SCALE GENOMIC DNA]</scope>
    <source>
        <strain evidence="9">DSM 15518</strain>
    </source>
</reference>
<dbReference type="Pfam" id="PF07195">
    <property type="entry name" value="FliD_C"/>
    <property type="match status" value="1"/>
</dbReference>
<feature type="domain" description="Flagellar hook-associated protein 2 N-terminal" evidence="6">
    <location>
        <begin position="14"/>
        <end position="115"/>
    </location>
</feature>
<feature type="domain" description="Flagellar hook-associated protein 2 C-terminal" evidence="7">
    <location>
        <begin position="246"/>
        <end position="541"/>
    </location>
</feature>
<comment type="similarity">
    <text evidence="1 5">Belongs to the FliD family.</text>
</comment>
<dbReference type="PANTHER" id="PTHR30288:SF0">
    <property type="entry name" value="FLAGELLAR HOOK-ASSOCIATED PROTEIN 2"/>
    <property type="match status" value="1"/>
</dbReference>
<dbReference type="Pfam" id="PF07196">
    <property type="entry name" value="Flagellin_IN"/>
    <property type="match status" value="1"/>
</dbReference>
<dbReference type="Proteomes" id="UP000242497">
    <property type="component" value="Unassembled WGS sequence"/>
</dbReference>
<organism evidence="8 9">
    <name type="scientific">Tepidibacter formicigenes DSM 15518</name>
    <dbReference type="NCBI Taxonomy" id="1123349"/>
    <lineage>
        <taxon>Bacteria</taxon>
        <taxon>Bacillati</taxon>
        <taxon>Bacillota</taxon>
        <taxon>Clostridia</taxon>
        <taxon>Peptostreptococcales</taxon>
        <taxon>Peptostreptococcaceae</taxon>
        <taxon>Tepidibacter</taxon>
    </lineage>
</organism>
<keyword evidence="5" id="KW-0964">Secreted</keyword>
<dbReference type="InterPro" id="IPR010809">
    <property type="entry name" value="FliD_C"/>
</dbReference>
<keyword evidence="9" id="KW-1185">Reference proteome</keyword>
<dbReference type="STRING" id="1123349.SAMN02744037_01408"/>
<evidence type="ECO:0000259" key="6">
    <source>
        <dbReference type="Pfam" id="PF02465"/>
    </source>
</evidence>
<comment type="subunit">
    <text evidence="2 5">Homopentamer.</text>
</comment>
<gene>
    <name evidence="8" type="ORF">SAMN02744037_01408</name>
</gene>
<comment type="function">
    <text evidence="5">Required for morphogenesis and for the elongation of the flagellar filament by facilitating polymerization of the flagellin monomers at the tip of growing filament. Forms a capping structure, which prevents flagellin subunits (transported through the central channel of the flagellum) from leaking out without polymerization at the distal end.</text>
</comment>
<proteinExistence type="inferred from homology"/>
<keyword evidence="4 5" id="KW-0975">Bacterial flagellum</keyword>
<sequence>MCMSNIMRISGMATGMDTETMIKQLMDAEKIRLTKYEQQKQIKLWTQESYNNINKDIANFILDTKKDLEINSVGTLSSASWMKKATASDTSIADVIATSSSVTGTHTINITQLAEGVNKASQSELGVTNGTLDELGVAADGSITFEIDVDGTTKTVNVSYKSTDSLSDLANAINNATTVDGDSLGLQASYDSTAKRFFLSTKSTGVSAQIKITSDTGGIFTGVSSKLDTDLTLYNSGDPINAIDQGKDAIINFDGANGITYSSNNFTINGISITAKSTGNATIQIDTDVNEVYDKIKGFIDKYNELIDKLNKKIGEKRYRDYKPLTQEQKDAMDEDTIKLWEEKAKSGLLRNDEVITKILSTTRSGLYEPVYNDYSAGDSGKLSGYSFLTEIGITTGEYQSKGKLEIDETKLKDAITNDVDGVLDLLFKQADDTATDEEKRAESGLITRLYDDFISGMEDIIDKSGTGDNSDLYRDVKTNILMDFVTGNNLTGTGSLSLIDKGILDIEKKISNENDRLNRIEDRYWRQFTALEKAMSKMNSQSSWLMSQMGMGM</sequence>
<dbReference type="GO" id="GO:0007155">
    <property type="term" value="P:cell adhesion"/>
    <property type="evidence" value="ECO:0007669"/>
    <property type="project" value="InterPro"/>
</dbReference>
<dbReference type="Pfam" id="PF02465">
    <property type="entry name" value="FliD_N"/>
    <property type="match status" value="1"/>
</dbReference>
<evidence type="ECO:0000256" key="1">
    <source>
        <dbReference type="ARBA" id="ARBA00009764"/>
    </source>
</evidence>
<dbReference type="EMBL" id="FRAE01000027">
    <property type="protein sequence ID" value="SHK01008.1"/>
    <property type="molecule type" value="Genomic_DNA"/>
</dbReference>
<dbReference type="PANTHER" id="PTHR30288">
    <property type="entry name" value="FLAGELLAR CAP/ASSEMBLY PROTEIN FLID"/>
    <property type="match status" value="1"/>
</dbReference>
<evidence type="ECO:0000313" key="9">
    <source>
        <dbReference type="Proteomes" id="UP000242497"/>
    </source>
</evidence>
<dbReference type="GO" id="GO:0009421">
    <property type="term" value="C:bacterial-type flagellum filament cap"/>
    <property type="evidence" value="ECO:0007669"/>
    <property type="project" value="InterPro"/>
</dbReference>
<keyword evidence="8" id="KW-0969">Cilium</keyword>
<dbReference type="GO" id="GO:0009424">
    <property type="term" value="C:bacterial-type flagellum hook"/>
    <property type="evidence" value="ECO:0007669"/>
    <property type="project" value="UniProtKB-UniRule"/>
</dbReference>
<evidence type="ECO:0000259" key="7">
    <source>
        <dbReference type="Pfam" id="PF07195"/>
    </source>
</evidence>
<name>A0A1M6NZC6_9FIRM</name>
<keyword evidence="8" id="KW-0282">Flagellum</keyword>
<accession>A0A1M6NZC6</accession>
<evidence type="ECO:0000256" key="4">
    <source>
        <dbReference type="ARBA" id="ARBA00023143"/>
    </source>
</evidence>